<dbReference type="SUPFAM" id="SSF53300">
    <property type="entry name" value="vWA-like"/>
    <property type="match status" value="2"/>
</dbReference>
<dbReference type="GO" id="GO:0007155">
    <property type="term" value="P:cell adhesion"/>
    <property type="evidence" value="ECO:0007669"/>
    <property type="project" value="UniProtKB-KW"/>
</dbReference>
<feature type="compositionally biased region" description="Gly residues" evidence="9">
    <location>
        <begin position="546"/>
        <end position="566"/>
    </location>
</feature>
<dbReference type="GO" id="GO:0004867">
    <property type="term" value="F:serine-type endopeptidase inhibitor activity"/>
    <property type="evidence" value="ECO:0007669"/>
    <property type="project" value="InterPro"/>
</dbReference>
<dbReference type="GO" id="GO:0030198">
    <property type="term" value="P:extracellular matrix organization"/>
    <property type="evidence" value="ECO:0007669"/>
    <property type="project" value="TreeGrafter"/>
</dbReference>
<dbReference type="EMBL" id="VCAZ01000005">
    <property type="protein sequence ID" value="TSK20128.1"/>
    <property type="molecule type" value="Genomic_DNA"/>
</dbReference>
<feature type="compositionally biased region" description="Basic and acidic residues" evidence="9">
    <location>
        <begin position="518"/>
        <end position="529"/>
    </location>
</feature>
<dbReference type="Pfam" id="PF00014">
    <property type="entry name" value="Kunitz_BPTI"/>
    <property type="match status" value="1"/>
</dbReference>
<keyword evidence="3" id="KW-0272">Extracellular matrix</keyword>
<protein>
    <submittedName>
        <fullName evidence="13">Collagen alpha-1(XXVIII) chain</fullName>
    </submittedName>
</protein>
<dbReference type="InterPro" id="IPR008160">
    <property type="entry name" value="Collagen"/>
</dbReference>
<feature type="compositionally biased region" description="Low complexity" evidence="9">
    <location>
        <begin position="530"/>
        <end position="545"/>
    </location>
</feature>
<evidence type="ECO:0000256" key="5">
    <source>
        <dbReference type="ARBA" id="ARBA00022737"/>
    </source>
</evidence>
<dbReference type="FunFam" id="3.40.50.410:FF:000003">
    <property type="entry name" value="Collagen type VI alpha 3 chain"/>
    <property type="match status" value="1"/>
</dbReference>
<dbReference type="GO" id="GO:0005615">
    <property type="term" value="C:extracellular space"/>
    <property type="evidence" value="ECO:0007669"/>
    <property type="project" value="TreeGrafter"/>
</dbReference>
<dbReference type="Proteomes" id="UP000319801">
    <property type="component" value="Unassembled WGS sequence"/>
</dbReference>
<sequence length="1120" mass="116278">MKTKVWRLALVGSSLFYLLCDVRSQIQRSQTNNLTTKNEKVLLCALELAFILDSSESAMSYGFEREKNFTRSFGARVVKIEVGNWHLMLRFAALQYSSSVSIVQSFSDWRGLDHFLDIVGSMAYIGQGTYTSYAVGNASDLFVRETDNKNVRVMMLMTDGSDHPRSPDILAATTEAKGHNIKIFTISLSSLGSQNNAKLRAMASSPVQQFVHNLNDPDLEERLLQELCPRLQACVCEKGDRGPPGSPGKKGDPGIEGVPGPSGVKGDIGPAGPPGPDGAEGQPGYKGDKGDRGECGAPGLKGSKGIEGPQGLRGVRGDQGPQGPPGDEGPEGQGGPKGERGVPGATGPQGDVGIGYPGSKGDKGNQGRPGPVGPIGSGEPGQPGPPGPPGTQGVPGFPGEGIEGPKGDRGYNGSTGARGPPGYSLKGEKGNAGPFGSPGPIGAPGVGIQGEKGTQGPIGPPGVRGLPGISVAGEKGDRGFPGERGAPGQEGIGKPGVKGETGLTGPRGLDGPPGKGLPGEKGEQGERGARGPPGVMGPVGPAGTKGEPGGLGIPGPNGPPGRGLPGDKGSIGPSGPPGPVGENGIGIPGPKGERGLPGPLGPSGLKGDGYPGPPGPPGFQGLPGERGPEGIGFPGPKGDRGFAGPPGPVGTPGIRLAGPKGSKGQAGPSGPPGPPGEGIQGPKGQTGLHGLIGPRGAPGEGLPGQKGDRGISGERGRKGEKGGQGESGQRGLTGRPGQKGEPSLTREEVIKLIKSICGCGMTCRFSPLELVFVIDSSESVGPENFELIKDFVNSLIDRVSVKPNVTHVGIVLYSHMTAVISDLSRPLTRDEVKSAVHRMPYMGEGTYTGSAIHRANQLFRSARPGVWRVAVVITDGQVDQRDVVKLEDAVRDAHSSGVEMFVVGVVNQSEPFYESFKRELESIASDPDEEHIYLISDFRKLSTLESKLLLKLCEQNDGLFRQTTSLDFLPVTPGPLFYDEGPWGRTNLPHFETDRTQPKGSEGLLDSTKAPLLSGESENTLDSLWSITYNSDPGKPLQRPEVQTPDSATSEPRLILIQDQFSKDAICLQPLDPGPCRAYVVKWYYEPKANSCAQFWFGGCQGNRNQFDTESSCRKSCVIT</sequence>
<evidence type="ECO:0000256" key="10">
    <source>
        <dbReference type="SAM" id="SignalP"/>
    </source>
</evidence>
<dbReference type="Pfam" id="PF01391">
    <property type="entry name" value="Collagen"/>
    <property type="match status" value="1"/>
</dbReference>
<dbReference type="PANTHER" id="PTHR24023">
    <property type="entry name" value="COLLAGEN ALPHA"/>
    <property type="match status" value="1"/>
</dbReference>
<dbReference type="Gene3D" id="4.10.410.10">
    <property type="entry name" value="Pancreatic trypsin inhibitor Kunitz domain"/>
    <property type="match status" value="1"/>
</dbReference>
<comment type="subcellular location">
    <subcellularLocation>
        <location evidence="1">Secreted</location>
        <location evidence="1">Extracellular space</location>
        <location evidence="1">Extracellular matrix</location>
    </subcellularLocation>
</comment>
<dbReference type="InterPro" id="IPR050149">
    <property type="entry name" value="Collagen_superfamily"/>
</dbReference>
<dbReference type="CDD" id="cd22628">
    <property type="entry name" value="Kunitz_collagen_alpha1_XXVIII"/>
    <property type="match status" value="1"/>
</dbReference>
<evidence type="ECO:0000256" key="2">
    <source>
        <dbReference type="ARBA" id="ARBA00022525"/>
    </source>
</evidence>
<dbReference type="PRINTS" id="PR00453">
    <property type="entry name" value="VWFADOMAIN"/>
</dbReference>
<keyword evidence="6" id="KW-0130">Cell adhesion</keyword>
<dbReference type="SUPFAM" id="SSF57362">
    <property type="entry name" value="BPTI-like"/>
    <property type="match status" value="1"/>
</dbReference>
<evidence type="ECO:0000256" key="3">
    <source>
        <dbReference type="ARBA" id="ARBA00022530"/>
    </source>
</evidence>
<feature type="chain" id="PRO_5021760114" evidence="10">
    <location>
        <begin position="25"/>
        <end position="1120"/>
    </location>
</feature>
<dbReference type="PRINTS" id="PR00759">
    <property type="entry name" value="BASICPTASE"/>
</dbReference>
<evidence type="ECO:0000313" key="13">
    <source>
        <dbReference type="EMBL" id="TSK20128.1"/>
    </source>
</evidence>
<feature type="compositionally biased region" description="Basic and acidic residues" evidence="9">
    <location>
        <begin position="706"/>
        <end position="723"/>
    </location>
</feature>
<evidence type="ECO:0000256" key="7">
    <source>
        <dbReference type="ARBA" id="ARBA00023119"/>
    </source>
</evidence>
<dbReference type="Pfam" id="PF00092">
    <property type="entry name" value="VWA"/>
    <property type="match status" value="2"/>
</dbReference>
<dbReference type="FunFam" id="4.10.410.10:FF:000020">
    <property type="entry name" value="Collagen, type VI, alpha 3"/>
    <property type="match status" value="1"/>
</dbReference>
<evidence type="ECO:0000256" key="6">
    <source>
        <dbReference type="ARBA" id="ARBA00022889"/>
    </source>
</evidence>
<accession>A0A556TLS6</accession>
<feature type="domain" description="VWFA" evidence="11">
    <location>
        <begin position="47"/>
        <end position="231"/>
    </location>
</feature>
<dbReference type="AlphaFoldDB" id="A0A556TLS6"/>
<reference evidence="13 14" key="1">
    <citation type="journal article" date="2019" name="Genome Biol. Evol.">
        <title>Whole-Genome Sequencing of the Giant Devil Catfish, Bagarius yarrelli.</title>
        <authorList>
            <person name="Jiang W."/>
            <person name="Lv Y."/>
            <person name="Cheng L."/>
            <person name="Yang K."/>
            <person name="Chao B."/>
            <person name="Wang X."/>
            <person name="Li Y."/>
            <person name="Pan X."/>
            <person name="You X."/>
            <person name="Zhang Y."/>
            <person name="Yang J."/>
            <person name="Li J."/>
            <person name="Zhang X."/>
            <person name="Liu S."/>
            <person name="Sun C."/>
            <person name="Yang J."/>
            <person name="Shi Q."/>
        </authorList>
    </citation>
    <scope>NUCLEOTIDE SEQUENCE [LARGE SCALE GENOMIC DNA]</scope>
    <source>
        <strain evidence="13">JWS20170419001</strain>
        <tissue evidence="13">Muscle</tissue>
    </source>
</reference>
<dbReference type="GO" id="GO:0005581">
    <property type="term" value="C:collagen trimer"/>
    <property type="evidence" value="ECO:0007669"/>
    <property type="project" value="UniProtKB-KW"/>
</dbReference>
<evidence type="ECO:0000256" key="8">
    <source>
        <dbReference type="ARBA" id="ARBA00023157"/>
    </source>
</evidence>
<organism evidence="13 14">
    <name type="scientific">Bagarius yarrelli</name>
    <name type="common">Goonch</name>
    <name type="synonym">Bagrus yarrelli</name>
    <dbReference type="NCBI Taxonomy" id="175774"/>
    <lineage>
        <taxon>Eukaryota</taxon>
        <taxon>Metazoa</taxon>
        <taxon>Chordata</taxon>
        <taxon>Craniata</taxon>
        <taxon>Vertebrata</taxon>
        <taxon>Euteleostomi</taxon>
        <taxon>Actinopterygii</taxon>
        <taxon>Neopterygii</taxon>
        <taxon>Teleostei</taxon>
        <taxon>Ostariophysi</taxon>
        <taxon>Siluriformes</taxon>
        <taxon>Sisoridae</taxon>
        <taxon>Sisorinae</taxon>
        <taxon>Bagarius</taxon>
    </lineage>
</organism>
<dbReference type="InterPro" id="IPR036880">
    <property type="entry name" value="Kunitz_BPTI_sf"/>
</dbReference>
<dbReference type="Gene3D" id="3.40.50.410">
    <property type="entry name" value="von Willebrand factor, type A domain"/>
    <property type="match status" value="2"/>
</dbReference>
<gene>
    <name evidence="13" type="ORF">Baya_1676</name>
</gene>
<comment type="caution">
    <text evidence="13">The sequence shown here is derived from an EMBL/GenBank/DDBJ whole genome shotgun (WGS) entry which is preliminary data.</text>
</comment>
<keyword evidence="14" id="KW-1185">Reference proteome</keyword>
<dbReference type="PROSITE" id="PS00280">
    <property type="entry name" value="BPTI_KUNITZ_1"/>
    <property type="match status" value="1"/>
</dbReference>
<dbReference type="SMART" id="SM00131">
    <property type="entry name" value="KU"/>
    <property type="match status" value="1"/>
</dbReference>
<evidence type="ECO:0000313" key="14">
    <source>
        <dbReference type="Proteomes" id="UP000319801"/>
    </source>
</evidence>
<proteinExistence type="predicted"/>
<dbReference type="InterPro" id="IPR020901">
    <property type="entry name" value="Prtase_inh_Kunz-CS"/>
</dbReference>
<feature type="domain" description="VWFA" evidence="11">
    <location>
        <begin position="769"/>
        <end position="948"/>
    </location>
</feature>
<keyword evidence="5" id="KW-0677">Repeat</keyword>
<feature type="domain" description="BPTI/Kunitz inhibitor" evidence="12">
    <location>
        <begin position="1067"/>
        <end position="1117"/>
    </location>
</feature>
<dbReference type="InterPro" id="IPR036465">
    <property type="entry name" value="vWFA_dom_sf"/>
</dbReference>
<dbReference type="SMART" id="SM00327">
    <property type="entry name" value="VWA"/>
    <property type="match status" value="2"/>
</dbReference>
<dbReference type="CDD" id="cd01472">
    <property type="entry name" value="vWA_collagen"/>
    <property type="match status" value="1"/>
</dbReference>
<evidence type="ECO:0000259" key="12">
    <source>
        <dbReference type="PROSITE" id="PS50279"/>
    </source>
</evidence>
<feature type="compositionally biased region" description="Low complexity" evidence="9">
    <location>
        <begin position="658"/>
        <end position="668"/>
    </location>
</feature>
<evidence type="ECO:0000256" key="4">
    <source>
        <dbReference type="ARBA" id="ARBA00022729"/>
    </source>
</evidence>
<feature type="region of interest" description="Disordered" evidence="9">
    <location>
        <begin position="236"/>
        <end position="744"/>
    </location>
</feature>
<dbReference type="PROSITE" id="PS50279">
    <property type="entry name" value="BPTI_KUNITZ_2"/>
    <property type="match status" value="1"/>
</dbReference>
<evidence type="ECO:0000256" key="1">
    <source>
        <dbReference type="ARBA" id="ARBA00004498"/>
    </source>
</evidence>
<keyword evidence="2" id="KW-0964">Secreted</keyword>
<keyword evidence="7 13" id="KW-0176">Collagen</keyword>
<feature type="region of interest" description="Disordered" evidence="9">
    <location>
        <begin position="993"/>
        <end position="1015"/>
    </location>
</feature>
<dbReference type="PANTHER" id="PTHR24023:SF1103">
    <property type="entry name" value="MACROPHAGE RECEPTOR MARCO"/>
    <property type="match status" value="1"/>
</dbReference>
<keyword evidence="8" id="KW-1015">Disulfide bond</keyword>
<evidence type="ECO:0000256" key="9">
    <source>
        <dbReference type="SAM" id="MobiDB-lite"/>
    </source>
</evidence>
<feature type="signal peptide" evidence="10">
    <location>
        <begin position="1"/>
        <end position="24"/>
    </location>
</feature>
<dbReference type="InterPro" id="IPR002223">
    <property type="entry name" value="Kunitz_BPTI"/>
</dbReference>
<dbReference type="OrthoDB" id="687730at2759"/>
<evidence type="ECO:0000259" key="11">
    <source>
        <dbReference type="PROSITE" id="PS50234"/>
    </source>
</evidence>
<dbReference type="InterPro" id="IPR002035">
    <property type="entry name" value="VWF_A"/>
</dbReference>
<name>A0A556TLS6_BAGYA</name>
<dbReference type="CDD" id="cd01450">
    <property type="entry name" value="vWFA_subfamily_ECM"/>
    <property type="match status" value="1"/>
</dbReference>
<dbReference type="GO" id="GO:0031012">
    <property type="term" value="C:extracellular matrix"/>
    <property type="evidence" value="ECO:0007669"/>
    <property type="project" value="TreeGrafter"/>
</dbReference>
<dbReference type="GO" id="GO:0030020">
    <property type="term" value="F:extracellular matrix structural constituent conferring tensile strength"/>
    <property type="evidence" value="ECO:0007669"/>
    <property type="project" value="TreeGrafter"/>
</dbReference>
<keyword evidence="4 10" id="KW-0732">Signal</keyword>
<dbReference type="PROSITE" id="PS50234">
    <property type="entry name" value="VWFA"/>
    <property type="match status" value="2"/>
</dbReference>